<proteinExistence type="predicted"/>
<keyword evidence="2" id="KW-0949">S-adenosyl-L-methionine</keyword>
<dbReference type="PROSITE" id="PS51918">
    <property type="entry name" value="RADICAL_SAM"/>
    <property type="match status" value="1"/>
</dbReference>
<accession>A0ABY3R974</accession>
<organism evidence="7 8">
    <name type="scientific">Bradyrhizobium ontarionense</name>
    <dbReference type="NCBI Taxonomy" id="2898149"/>
    <lineage>
        <taxon>Bacteria</taxon>
        <taxon>Pseudomonadati</taxon>
        <taxon>Pseudomonadota</taxon>
        <taxon>Alphaproteobacteria</taxon>
        <taxon>Hyphomicrobiales</taxon>
        <taxon>Nitrobacteraceae</taxon>
        <taxon>Bradyrhizobium</taxon>
    </lineage>
</organism>
<dbReference type="RefSeq" id="WP_231319330.1">
    <property type="nucleotide sequence ID" value="NZ_CP088156.1"/>
</dbReference>
<dbReference type="InterPro" id="IPR007197">
    <property type="entry name" value="rSAM"/>
</dbReference>
<sequence length="494" mass="54548">MSVAFSHWRCGRDYQIVDAGRLEDVTLFVSGNSRAIRVSRDLGERLRAGLEAMNAIEAAEWNLLADNGIVSEANIPVVREARISDGANLAINVNLTSVCNLGCTYCFADGGDYGRISGKLEGDIADDIFRFVQDRLHGEESVRFEFFGGEPLLNFERISAMCARAEAVSNETGIKFIHRISTNLTVLPEGALELFARHGFIVSVSIDGCRETHDRNRPTKGGRGSWDRIIANCRAVRAAGDDITLVARMTVMGGDPGMKENVRALWDMNLFDYFQIYPGVVPRSIGQALDAKNGNFGQGTMAADFLDQLAEFVDGYSDLFNPDNRFRGVLEYERIADMVLRGKAALSFCSGGRNYFTFSPDHSIMPCHRLVGDTALQSGDSRTGIDATTLHDWRMPIDDHPVCSGCWIRYICGGGCKQENLQATGSLNSPSAEGCRHQIQLVENVVGMLAAQDDSYRMRDRSQLDDLFVSCGRPVMLNFRNDAESPPLQHFQPL</sequence>
<dbReference type="Proteomes" id="UP001431010">
    <property type="component" value="Chromosome"/>
</dbReference>
<evidence type="ECO:0000256" key="2">
    <source>
        <dbReference type="ARBA" id="ARBA00022691"/>
    </source>
</evidence>
<dbReference type="InterPro" id="IPR001497">
    <property type="entry name" value="MethylDNA_cys_MeTrfase_AS"/>
</dbReference>
<dbReference type="NCBIfam" id="TIGR04085">
    <property type="entry name" value="rSAM_more_4Fe4S"/>
    <property type="match status" value="1"/>
</dbReference>
<dbReference type="SFLD" id="SFLDS00029">
    <property type="entry name" value="Radical_SAM"/>
    <property type="match status" value="1"/>
</dbReference>
<dbReference type="Gene3D" id="3.20.20.70">
    <property type="entry name" value="Aldolase class I"/>
    <property type="match status" value="1"/>
</dbReference>
<dbReference type="SFLD" id="SFLDG01384">
    <property type="entry name" value="thioether_bond_formation_requi"/>
    <property type="match status" value="1"/>
</dbReference>
<evidence type="ECO:0000313" key="8">
    <source>
        <dbReference type="Proteomes" id="UP001431010"/>
    </source>
</evidence>
<dbReference type="SFLD" id="SFLDG01067">
    <property type="entry name" value="SPASM/twitch_domain_containing"/>
    <property type="match status" value="1"/>
</dbReference>
<dbReference type="CDD" id="cd01335">
    <property type="entry name" value="Radical_SAM"/>
    <property type="match status" value="1"/>
</dbReference>
<name>A0ABY3R974_9BRAD</name>
<dbReference type="InterPro" id="IPR058240">
    <property type="entry name" value="rSAM_sf"/>
</dbReference>
<evidence type="ECO:0000256" key="5">
    <source>
        <dbReference type="ARBA" id="ARBA00023014"/>
    </source>
</evidence>
<dbReference type="PROSITE" id="PS00374">
    <property type="entry name" value="MGMT"/>
    <property type="match status" value="1"/>
</dbReference>
<evidence type="ECO:0000256" key="1">
    <source>
        <dbReference type="ARBA" id="ARBA00001966"/>
    </source>
</evidence>
<dbReference type="Pfam" id="PF04055">
    <property type="entry name" value="Radical_SAM"/>
    <property type="match status" value="1"/>
</dbReference>
<keyword evidence="5" id="KW-0411">Iron-sulfur</keyword>
<keyword evidence="4" id="KW-0408">Iron</keyword>
<evidence type="ECO:0000259" key="6">
    <source>
        <dbReference type="PROSITE" id="PS51918"/>
    </source>
</evidence>
<feature type="domain" description="Radical SAM core" evidence="6">
    <location>
        <begin position="85"/>
        <end position="317"/>
    </location>
</feature>
<keyword evidence="3" id="KW-0479">Metal-binding</keyword>
<dbReference type="InterPro" id="IPR023867">
    <property type="entry name" value="Sulphatase_maturase_rSAM"/>
</dbReference>
<dbReference type="EMBL" id="CP088156">
    <property type="protein sequence ID" value="UFZ03307.1"/>
    <property type="molecule type" value="Genomic_DNA"/>
</dbReference>
<protein>
    <submittedName>
        <fullName evidence="7">SPASM domain-containing protein</fullName>
    </submittedName>
</protein>
<keyword evidence="8" id="KW-1185">Reference proteome</keyword>
<dbReference type="SUPFAM" id="SSF102114">
    <property type="entry name" value="Radical SAM enzymes"/>
    <property type="match status" value="1"/>
</dbReference>
<dbReference type="InterPro" id="IPR013785">
    <property type="entry name" value="Aldolase_TIM"/>
</dbReference>
<dbReference type="SFLD" id="SFLDG01386">
    <property type="entry name" value="main_SPASM_domain-containing"/>
    <property type="match status" value="1"/>
</dbReference>
<reference evidence="7" key="1">
    <citation type="journal article" date="2024" name="Antonie Van Leeuwenhoek">
        <title>Bradyrhizobium ontarionense sp. nov., a novel bacterial symbiont isolated from Aeschynomene indica (Indian jointvetch), harbours photosynthesis, nitrogen fixation and nitrous oxide (N2O) reductase genes.</title>
        <authorList>
            <person name="Bromfield E.S.P."/>
            <person name="Cloutier S."/>
        </authorList>
    </citation>
    <scope>NUCLEOTIDE SEQUENCE</scope>
    <source>
        <strain evidence="7">A19</strain>
    </source>
</reference>
<evidence type="ECO:0000313" key="7">
    <source>
        <dbReference type="EMBL" id="UFZ03307.1"/>
    </source>
</evidence>
<dbReference type="PANTHER" id="PTHR43273:SF8">
    <property type="entry name" value="RADICAL SAM DOMAIN PROTEIN"/>
    <property type="match status" value="1"/>
</dbReference>
<dbReference type="PANTHER" id="PTHR43273">
    <property type="entry name" value="ANAEROBIC SULFATASE-MATURATING ENZYME HOMOLOG ASLB-RELATED"/>
    <property type="match status" value="1"/>
</dbReference>
<evidence type="ECO:0000256" key="4">
    <source>
        <dbReference type="ARBA" id="ARBA00023004"/>
    </source>
</evidence>
<evidence type="ECO:0000256" key="3">
    <source>
        <dbReference type="ARBA" id="ARBA00022723"/>
    </source>
</evidence>
<gene>
    <name evidence="7" type="ORF">LQG66_29365</name>
</gene>
<comment type="cofactor">
    <cofactor evidence="1">
        <name>[4Fe-4S] cluster</name>
        <dbReference type="ChEBI" id="CHEBI:49883"/>
    </cofactor>
</comment>
<dbReference type="InterPro" id="IPR023885">
    <property type="entry name" value="4Fe4S-binding_SPASM_dom"/>
</dbReference>